<evidence type="ECO:0000313" key="3">
    <source>
        <dbReference type="Proteomes" id="UP000198582"/>
    </source>
</evidence>
<dbReference type="AlphaFoldDB" id="A0A1H8SIU6"/>
<proteinExistence type="predicted"/>
<accession>A0A1H8SIU6</accession>
<dbReference type="Proteomes" id="UP000198582">
    <property type="component" value="Unassembled WGS sequence"/>
</dbReference>
<gene>
    <name evidence="2" type="ORF">SAMN04489732_102139</name>
</gene>
<keyword evidence="3" id="KW-1185">Reference proteome</keyword>
<reference evidence="2 3" key="1">
    <citation type="submission" date="2016-10" db="EMBL/GenBank/DDBJ databases">
        <authorList>
            <person name="de Groot N.N."/>
        </authorList>
    </citation>
    <scope>NUCLEOTIDE SEQUENCE [LARGE SCALE GENOMIC DNA]</scope>
    <source>
        <strain evidence="2 3">DSM 44993</strain>
    </source>
</reference>
<name>A0A1H8SIU6_9PSEU</name>
<dbReference type="RefSeq" id="WP_245787166.1">
    <property type="nucleotide sequence ID" value="NZ_FOEF01000002.1"/>
</dbReference>
<dbReference type="STRING" id="394193.SAMN04489732_102139"/>
<feature type="signal peptide" evidence="1">
    <location>
        <begin position="1"/>
        <end position="23"/>
    </location>
</feature>
<dbReference type="InterPro" id="IPR024520">
    <property type="entry name" value="DUF3558"/>
</dbReference>
<evidence type="ECO:0008006" key="4">
    <source>
        <dbReference type="Google" id="ProtNLM"/>
    </source>
</evidence>
<dbReference type="EMBL" id="FOEF01000002">
    <property type="protein sequence ID" value="SEO78495.1"/>
    <property type="molecule type" value="Genomic_DNA"/>
</dbReference>
<evidence type="ECO:0000256" key="1">
    <source>
        <dbReference type="SAM" id="SignalP"/>
    </source>
</evidence>
<evidence type="ECO:0000313" key="2">
    <source>
        <dbReference type="EMBL" id="SEO78495.1"/>
    </source>
</evidence>
<organism evidence="2 3">
    <name type="scientific">Amycolatopsis saalfeldensis</name>
    <dbReference type="NCBI Taxonomy" id="394193"/>
    <lineage>
        <taxon>Bacteria</taxon>
        <taxon>Bacillati</taxon>
        <taxon>Actinomycetota</taxon>
        <taxon>Actinomycetes</taxon>
        <taxon>Pseudonocardiales</taxon>
        <taxon>Pseudonocardiaceae</taxon>
        <taxon>Amycolatopsis</taxon>
    </lineage>
</organism>
<sequence length="206" mass="20032">MTALVRRVSGTAAVVLAALCASACSGTTGGTAEPGPSSSAPADPNVPKVPAPLDVSAYTAKPCETVPSSVLSSLDYTAPGQAHTGSAGDTAAGPYCAWIAGAAGLSVQVGLLTGNRDRGIGGLAGLYAGKASGQVGFLAPAPDVAGYPAVYTDLRDRRASGDCSLDVGIADDLVFSVSAQGYQGQQDSCQAAGTVAAAVVSTLKGA</sequence>
<protein>
    <recommendedName>
        <fullName evidence="4">DUF3558 domain-containing protein</fullName>
    </recommendedName>
</protein>
<keyword evidence="1" id="KW-0732">Signal</keyword>
<feature type="chain" id="PRO_5011794991" description="DUF3558 domain-containing protein" evidence="1">
    <location>
        <begin position="24"/>
        <end position="206"/>
    </location>
</feature>
<dbReference type="Pfam" id="PF12079">
    <property type="entry name" value="DUF3558"/>
    <property type="match status" value="1"/>
</dbReference>